<feature type="active site" description="Nucleophile" evidence="4">
    <location>
        <position position="407"/>
    </location>
</feature>
<evidence type="ECO:0000256" key="2">
    <source>
        <dbReference type="ARBA" id="ARBA00022679"/>
    </source>
</evidence>
<feature type="domain" description="TRAM" evidence="6">
    <location>
        <begin position="9"/>
        <end position="68"/>
    </location>
</feature>
<dbReference type="RefSeq" id="WP_058594427.1">
    <property type="nucleotide sequence ID" value="NZ_LDRK01000084.1"/>
</dbReference>
<dbReference type="SUPFAM" id="SSF53335">
    <property type="entry name" value="S-adenosyl-L-methionine-dependent methyltransferases"/>
    <property type="match status" value="1"/>
</dbReference>
<dbReference type="Pfam" id="PF05958">
    <property type="entry name" value="tRNA_U5-meth_tr"/>
    <property type="match status" value="1"/>
</dbReference>
<dbReference type="PROSITE" id="PS50926">
    <property type="entry name" value="TRAM"/>
    <property type="match status" value="1"/>
</dbReference>
<dbReference type="SUPFAM" id="SSF50249">
    <property type="entry name" value="Nucleic acid-binding proteins"/>
    <property type="match status" value="1"/>
</dbReference>
<dbReference type="InterPro" id="IPR012340">
    <property type="entry name" value="NA-bd_OB-fold"/>
</dbReference>
<dbReference type="AlphaFoldDB" id="A0A147EG31"/>
<dbReference type="PROSITE" id="PS01231">
    <property type="entry name" value="TRMA_2"/>
    <property type="match status" value="1"/>
</dbReference>
<dbReference type="InterPro" id="IPR002792">
    <property type="entry name" value="TRAM_dom"/>
</dbReference>
<comment type="similarity">
    <text evidence="4">Belongs to the class I-like SAM-binding methyltransferase superfamily. RNA M5U methyltransferase family.</text>
</comment>
<dbReference type="OrthoDB" id="9804590at2"/>
<accession>A0A147EG31</accession>
<dbReference type="PANTHER" id="PTHR11061:SF30">
    <property type="entry name" value="TRNA (URACIL(54)-C(5))-METHYLTRANSFERASE"/>
    <property type="match status" value="1"/>
</dbReference>
<dbReference type="Gene3D" id="2.40.50.140">
    <property type="entry name" value="Nucleic acid-binding proteins"/>
    <property type="match status" value="1"/>
</dbReference>
<dbReference type="GO" id="GO:0070041">
    <property type="term" value="F:rRNA (uridine-C5-)-methyltransferase activity"/>
    <property type="evidence" value="ECO:0007669"/>
    <property type="project" value="TreeGrafter"/>
</dbReference>
<comment type="caution">
    <text evidence="7">The sequence shown here is derived from an EMBL/GenBank/DDBJ whole genome shotgun (WGS) entry which is preliminary data.</text>
</comment>
<protein>
    <submittedName>
        <fullName evidence="7">23S rRNA methyltransferase</fullName>
    </submittedName>
</protein>
<feature type="binding site" evidence="4">
    <location>
        <position position="380"/>
    </location>
    <ligand>
        <name>S-adenosyl-L-methionine</name>
        <dbReference type="ChEBI" id="CHEBI:59789"/>
    </ligand>
</feature>
<evidence type="ECO:0000313" key="8">
    <source>
        <dbReference type="Proteomes" id="UP000070810"/>
    </source>
</evidence>
<evidence type="ECO:0000256" key="5">
    <source>
        <dbReference type="PROSITE-ProRule" id="PRU10015"/>
    </source>
</evidence>
<dbReference type="PROSITE" id="PS51687">
    <property type="entry name" value="SAM_MT_RNA_M5U"/>
    <property type="match status" value="1"/>
</dbReference>
<evidence type="ECO:0000259" key="6">
    <source>
        <dbReference type="PROSITE" id="PS50926"/>
    </source>
</evidence>
<keyword evidence="8" id="KW-1185">Reference proteome</keyword>
<dbReference type="PATRIC" id="fig|1079994.3.peg.2395"/>
<name>A0A147EG31_9MICO</name>
<dbReference type="GO" id="GO:0070475">
    <property type="term" value="P:rRNA base methylation"/>
    <property type="evidence" value="ECO:0007669"/>
    <property type="project" value="TreeGrafter"/>
</dbReference>
<dbReference type="Gene3D" id="3.40.50.150">
    <property type="entry name" value="Vaccinia Virus protein VP39"/>
    <property type="match status" value="2"/>
</dbReference>
<dbReference type="InterPro" id="IPR029063">
    <property type="entry name" value="SAM-dependent_MTases_sf"/>
</dbReference>
<dbReference type="Pfam" id="PF01938">
    <property type="entry name" value="TRAM"/>
    <property type="match status" value="1"/>
</dbReference>
<evidence type="ECO:0000313" key="7">
    <source>
        <dbReference type="EMBL" id="KTR83403.1"/>
    </source>
</evidence>
<gene>
    <name evidence="7" type="ORF">NS354_10445</name>
</gene>
<evidence type="ECO:0000256" key="4">
    <source>
        <dbReference type="PROSITE-ProRule" id="PRU01024"/>
    </source>
</evidence>
<dbReference type="InterPro" id="IPR010280">
    <property type="entry name" value="U5_MeTrfase_fam"/>
</dbReference>
<dbReference type="Gene3D" id="2.40.50.1070">
    <property type="match status" value="1"/>
</dbReference>
<dbReference type="PROSITE" id="PS01230">
    <property type="entry name" value="TRMA_1"/>
    <property type="match status" value="1"/>
</dbReference>
<proteinExistence type="inferred from homology"/>
<dbReference type="InterPro" id="IPR030391">
    <property type="entry name" value="MeTrfase_TrmA_CS"/>
</dbReference>
<dbReference type="Proteomes" id="UP000070810">
    <property type="component" value="Unassembled WGS sequence"/>
</dbReference>
<keyword evidence="1 4" id="KW-0489">Methyltransferase</keyword>
<feature type="active site" evidence="5">
    <location>
        <position position="407"/>
    </location>
</feature>
<evidence type="ECO:0000256" key="1">
    <source>
        <dbReference type="ARBA" id="ARBA00022603"/>
    </source>
</evidence>
<dbReference type="InterPro" id="IPR030390">
    <property type="entry name" value="MeTrfase_TrmA_AS"/>
</dbReference>
<organism evidence="7 8">
    <name type="scientific">Leucobacter chromiiresistens</name>
    <dbReference type="NCBI Taxonomy" id="1079994"/>
    <lineage>
        <taxon>Bacteria</taxon>
        <taxon>Bacillati</taxon>
        <taxon>Actinomycetota</taxon>
        <taxon>Actinomycetes</taxon>
        <taxon>Micrococcales</taxon>
        <taxon>Microbacteriaceae</taxon>
        <taxon>Leucobacter</taxon>
    </lineage>
</organism>
<keyword evidence="3 4" id="KW-0949">S-adenosyl-L-methionine</keyword>
<keyword evidence="2 4" id="KW-0808">Transferase</keyword>
<feature type="binding site" evidence="4">
    <location>
        <position position="328"/>
    </location>
    <ligand>
        <name>S-adenosyl-L-methionine</name>
        <dbReference type="ChEBI" id="CHEBI:59789"/>
    </ligand>
</feature>
<dbReference type="EMBL" id="LDRK01000084">
    <property type="protein sequence ID" value="KTR83403.1"/>
    <property type="molecule type" value="Genomic_DNA"/>
</dbReference>
<evidence type="ECO:0000256" key="3">
    <source>
        <dbReference type="ARBA" id="ARBA00022691"/>
    </source>
</evidence>
<reference evidence="7 8" key="1">
    <citation type="journal article" date="2016" name="Front. Microbiol.">
        <title>Genomic Resource of Rice Seed Associated Bacteria.</title>
        <authorList>
            <person name="Midha S."/>
            <person name="Bansal K."/>
            <person name="Sharma S."/>
            <person name="Kumar N."/>
            <person name="Patil P.P."/>
            <person name="Chaudhry V."/>
            <person name="Patil P.B."/>
        </authorList>
    </citation>
    <scope>NUCLEOTIDE SEQUENCE [LARGE SCALE GENOMIC DNA]</scope>
    <source>
        <strain evidence="7 8">NS354</strain>
    </source>
</reference>
<sequence>MTALHSSAPLEPGVEVDLVVTGIAHGGVGVARHEGRVVFVADAIPGERVRARITDAKKKSFARATAVEVLDASADRRDHVWAEAAITRDPENRAGGAEFGHISLERQRALKAEVLADAMQRFGGVQLSAEGAEDAAAALAEIVEPPPVFVDDEEADPDAAADTGLGYRTRVRLHVDPETGAVGPYAARSRRVIPVESLPLATEGINQIAPLGEAMPGVDTVDLVDPSGDDPRMLLTLAGEKQRSGASDPIHEWVEDRGFLVRAGGFWQVHRAAPAVLFTAVRDAIGELIDDGRFDPVAGNLDLYGGAGLLAAAVAEAAGPGVKIATVEAEAAATEDAAENLSAIVGALAHTARVDRHLADLLRASGPVRERLRRGTVVLDPPRAGAGNGVTAQLAELAPMNIVYVACDPVSLARDTKSLRDSGYELTGLRAFDIFPHTHHFESLAVFQRA</sequence>
<feature type="binding site" evidence="4">
    <location>
        <position position="304"/>
    </location>
    <ligand>
        <name>S-adenosyl-L-methionine</name>
        <dbReference type="ChEBI" id="CHEBI:59789"/>
    </ligand>
</feature>
<dbReference type="PANTHER" id="PTHR11061">
    <property type="entry name" value="RNA M5U METHYLTRANSFERASE"/>
    <property type="match status" value="1"/>
</dbReference>
<feature type="binding site" evidence="4">
    <location>
        <position position="268"/>
    </location>
    <ligand>
        <name>S-adenosyl-L-methionine</name>
        <dbReference type="ChEBI" id="CHEBI:59789"/>
    </ligand>
</feature>